<reference evidence="5" key="1">
    <citation type="submission" date="2023-11" db="EMBL/GenBank/DDBJ databases">
        <title>Genome assemblies of two species of porcelain crab, Petrolisthes cinctipes and Petrolisthes manimaculis (Anomura: Porcellanidae).</title>
        <authorList>
            <person name="Angst P."/>
        </authorList>
    </citation>
    <scope>NUCLEOTIDE SEQUENCE</scope>
    <source>
        <strain evidence="5">PB745_02</strain>
        <tissue evidence="5">Gill</tissue>
    </source>
</reference>
<comment type="caution">
    <text evidence="5">The sequence shown here is derived from an EMBL/GenBank/DDBJ whole genome shotgun (WGS) entry which is preliminary data.</text>
</comment>
<dbReference type="AlphaFoldDB" id="A0AAE1U5M4"/>
<organism evidence="5 6">
    <name type="scientific">Petrolisthes manimaculis</name>
    <dbReference type="NCBI Taxonomy" id="1843537"/>
    <lineage>
        <taxon>Eukaryota</taxon>
        <taxon>Metazoa</taxon>
        <taxon>Ecdysozoa</taxon>
        <taxon>Arthropoda</taxon>
        <taxon>Crustacea</taxon>
        <taxon>Multicrustacea</taxon>
        <taxon>Malacostraca</taxon>
        <taxon>Eumalacostraca</taxon>
        <taxon>Eucarida</taxon>
        <taxon>Decapoda</taxon>
        <taxon>Pleocyemata</taxon>
        <taxon>Anomura</taxon>
        <taxon>Galatheoidea</taxon>
        <taxon>Porcellanidae</taxon>
        <taxon>Petrolisthes</taxon>
    </lineage>
</organism>
<keyword evidence="2" id="KW-0677">Repeat</keyword>
<accession>A0AAE1U5M4</accession>
<dbReference type="GO" id="GO:0031080">
    <property type="term" value="C:nuclear pore outer ring"/>
    <property type="evidence" value="ECO:0007669"/>
    <property type="project" value="InterPro"/>
</dbReference>
<name>A0AAE1U5M4_9EUCA</name>
<dbReference type="SMART" id="SM00320">
    <property type="entry name" value="WD40"/>
    <property type="match status" value="6"/>
</dbReference>
<sequence>MKVALFILASVIAAVSGQSEGWCRCAAFVTYEHSEIMVFDAPEIPIDSCENVNSCKTKCADELNTISDNGNLYFETESGITVGQSICTYMAEHFFFFISSKNVYGYYEVCGGAWQYSGYLSLFYDILRECIMMEVNVDPAICIRVRSQVQCVEFSPYEWSRGLLAVGLSTSVAIYSVKLKQDEGEGSGEECEQVWEWHVSSQPVSLAWSPNSTLRAVPSCLQVAVASVDNTVMQLSSDLADSNTIQEILSHSDFVNSVSYNGDNGCLVASTGDDLTARVWDASSNTQIAKFLLTSPGMVVCFHPEDLDLLMVAEKKGVVRVYSVSSGTSTLYLRCPGPLLGADWSLPEPALIVAAGAKGLTVWNVASLQPHSELVEVGGGERIVGVRVCRSTPGLVATHASPHTVRVTHLHSNKVPIAAHLKVVGGMSWHQSLAYLAVGSDRKILMWKIENI</sequence>
<dbReference type="PROSITE" id="PS50294">
    <property type="entry name" value="WD_REPEATS_REGION"/>
    <property type="match status" value="1"/>
</dbReference>
<evidence type="ECO:0000256" key="4">
    <source>
        <dbReference type="SAM" id="SignalP"/>
    </source>
</evidence>
<evidence type="ECO:0000313" key="6">
    <source>
        <dbReference type="Proteomes" id="UP001292094"/>
    </source>
</evidence>
<dbReference type="Pfam" id="PF00400">
    <property type="entry name" value="WD40"/>
    <property type="match status" value="3"/>
</dbReference>
<dbReference type="SUPFAM" id="SSF50978">
    <property type="entry name" value="WD40 repeat-like"/>
    <property type="match status" value="1"/>
</dbReference>
<dbReference type="EMBL" id="JAWZYT010001545">
    <property type="protein sequence ID" value="KAK4311208.1"/>
    <property type="molecule type" value="Genomic_DNA"/>
</dbReference>
<dbReference type="Gene3D" id="2.130.10.10">
    <property type="entry name" value="YVTN repeat-like/Quinoprotein amine dehydrogenase"/>
    <property type="match status" value="1"/>
</dbReference>
<evidence type="ECO:0000256" key="2">
    <source>
        <dbReference type="ARBA" id="ARBA00022737"/>
    </source>
</evidence>
<proteinExistence type="predicted"/>
<protein>
    <submittedName>
        <fullName evidence="5">Uncharacterized protein</fullName>
    </submittedName>
</protein>
<evidence type="ECO:0000313" key="5">
    <source>
        <dbReference type="EMBL" id="KAK4311208.1"/>
    </source>
</evidence>
<keyword evidence="1 3" id="KW-0853">WD repeat</keyword>
<dbReference type="InterPro" id="IPR019775">
    <property type="entry name" value="WD40_repeat_CS"/>
</dbReference>
<dbReference type="Proteomes" id="UP001292094">
    <property type="component" value="Unassembled WGS sequence"/>
</dbReference>
<dbReference type="InterPro" id="IPR001680">
    <property type="entry name" value="WD40_rpt"/>
</dbReference>
<keyword evidence="6" id="KW-1185">Reference proteome</keyword>
<keyword evidence="4" id="KW-0732">Signal</keyword>
<dbReference type="InterPro" id="IPR015943">
    <property type="entry name" value="WD40/YVTN_repeat-like_dom_sf"/>
</dbReference>
<evidence type="ECO:0000256" key="3">
    <source>
        <dbReference type="PROSITE-ProRule" id="PRU00221"/>
    </source>
</evidence>
<gene>
    <name evidence="5" type="ORF">Pmani_017271</name>
</gene>
<dbReference type="PROSITE" id="PS00678">
    <property type="entry name" value="WD_REPEATS_1"/>
    <property type="match status" value="1"/>
</dbReference>
<evidence type="ECO:0000256" key="1">
    <source>
        <dbReference type="ARBA" id="ARBA00022574"/>
    </source>
</evidence>
<feature type="repeat" description="WD" evidence="3">
    <location>
        <begin position="248"/>
        <end position="290"/>
    </location>
</feature>
<feature type="signal peptide" evidence="4">
    <location>
        <begin position="1"/>
        <end position="17"/>
    </location>
</feature>
<dbReference type="PANTHER" id="PTHR22806">
    <property type="entry name" value="NUCLEOPORIN NUP37 P37 -RELATED"/>
    <property type="match status" value="1"/>
</dbReference>
<dbReference type="InterPro" id="IPR037626">
    <property type="entry name" value="NUP37"/>
</dbReference>
<dbReference type="InterPro" id="IPR036322">
    <property type="entry name" value="WD40_repeat_dom_sf"/>
</dbReference>
<dbReference type="PROSITE" id="PS50082">
    <property type="entry name" value="WD_REPEATS_2"/>
    <property type="match status" value="1"/>
</dbReference>
<feature type="chain" id="PRO_5042071754" evidence="4">
    <location>
        <begin position="18"/>
        <end position="452"/>
    </location>
</feature>
<dbReference type="PANTHER" id="PTHR22806:SF0">
    <property type="entry name" value="NUCLEOPORIN NUP37"/>
    <property type="match status" value="1"/>
</dbReference>